<feature type="transmembrane region" description="Helical" evidence="7">
    <location>
        <begin position="385"/>
        <end position="406"/>
    </location>
</feature>
<evidence type="ECO:0000256" key="5">
    <source>
        <dbReference type="ARBA" id="ARBA00023136"/>
    </source>
</evidence>
<dbReference type="eggNOG" id="COG0733">
    <property type="taxonomic scope" value="Bacteria"/>
</dbReference>
<reference evidence="8 9" key="1">
    <citation type="journal article" date="2013" name="PLoS ONE">
        <title>The first genomic and proteomic characterization of a deep-sea sulfate reducer: insights into the piezophilic lifestyle of Desulfovibrio piezophilus.</title>
        <authorList>
            <person name="Pradel N."/>
            <person name="Ji B."/>
            <person name="Gimenez G."/>
            <person name="Talla E."/>
            <person name="Lenoble P."/>
            <person name="Garel M."/>
            <person name="Tamburini C."/>
            <person name="Fourquet P."/>
            <person name="Lebrun R."/>
            <person name="Bertin P."/>
            <person name="Denis Y."/>
            <person name="Pophillat M."/>
            <person name="Barbe V."/>
            <person name="Ollivier B."/>
            <person name="Dolla A."/>
        </authorList>
    </citation>
    <scope>NUCLEOTIDE SEQUENCE [LARGE SCALE GENOMIC DNA]</scope>
    <source>
        <strain evidence="9">DSM 10523 / SB164P1</strain>
    </source>
</reference>
<feature type="transmembrane region" description="Helical" evidence="7">
    <location>
        <begin position="43"/>
        <end position="64"/>
    </location>
</feature>
<keyword evidence="9" id="KW-1185">Reference proteome</keyword>
<dbReference type="PROSITE" id="PS00610">
    <property type="entry name" value="NA_NEUROTRAN_SYMP_1"/>
    <property type="match status" value="1"/>
</dbReference>
<feature type="transmembrane region" description="Helical" evidence="7">
    <location>
        <begin position="224"/>
        <end position="245"/>
    </location>
</feature>
<keyword evidence="4 7" id="KW-1133">Transmembrane helix</keyword>
<dbReference type="PANTHER" id="PTHR42948">
    <property type="entry name" value="TRANSPORTER"/>
    <property type="match status" value="1"/>
</dbReference>
<sequence length="494" mass="53390">MAQREQWGSRAGFVLAAVGSAIGLGNIWRFPYMAYENGGGAFLIPYIFALLTAGIPFMILEFGMGHKFRGSAPKVFSRIGTKWEWLGWMQVLVALVISIYYVAVIGWTINYTGFAVNQAWGSDPKGFFFGEYLGLTGSPLELGGIRWPILGACTMAWAITWLACTSGIRKGIERACKVLIPLLFVLVLVLIFRVVNLPGAATGLDYLFNPDFSKLADFSVWADAYGQIFFSLSVGFAIMLAYSSYLPKEADINNNAAITVFMNCGFSMLAGIMIFAVLGNMAHATGQAVNDVAGAGVGLAFITIPAAINTMPAPVFFGTLFFVCLTMAGVSSHISIVEAVCSSFIDKFGWSRKKTTTLVCSFGFAMTVIFTTGGGLLILDIVDHFINNLCILGLALLEIVLMSYIVGLEDIRNHVNASSDFTVGNAWMLCLKLVTVAVLGYTFIMNIVTDYGTPYGGYATKDLLALGWSILPIAFVMSLALNRKQAVPGFIGKK</sequence>
<dbReference type="PRINTS" id="PR00176">
    <property type="entry name" value="NANEUSMPORT"/>
</dbReference>
<feature type="transmembrane region" description="Helical" evidence="7">
    <location>
        <begin position="85"/>
        <end position="109"/>
    </location>
</feature>
<dbReference type="HOGENOM" id="CLU_006855_3_3_7"/>
<comment type="similarity">
    <text evidence="6">Belongs to the sodium:neurotransmitter symporter (SNF) (TC 2.A.22) family.</text>
</comment>
<evidence type="ECO:0000256" key="3">
    <source>
        <dbReference type="ARBA" id="ARBA00022692"/>
    </source>
</evidence>
<dbReference type="BioCyc" id="DPIE1322246:BN4_RS07890-MONOMER"/>
<evidence type="ECO:0000256" key="1">
    <source>
        <dbReference type="ARBA" id="ARBA00004141"/>
    </source>
</evidence>
<dbReference type="EMBL" id="FO203427">
    <property type="protein sequence ID" value="CCH48810.1"/>
    <property type="molecule type" value="Genomic_DNA"/>
</dbReference>
<keyword evidence="3 6" id="KW-0812">Transmembrane</keyword>
<organism evidence="8 9">
    <name type="scientific">Pseudodesulfovibrio piezophilus (strain DSM 21447 / JCM 15486 / C1TLV30)</name>
    <name type="common">Desulfovibrio piezophilus</name>
    <dbReference type="NCBI Taxonomy" id="1322246"/>
    <lineage>
        <taxon>Bacteria</taxon>
        <taxon>Pseudomonadati</taxon>
        <taxon>Thermodesulfobacteriota</taxon>
        <taxon>Desulfovibrionia</taxon>
        <taxon>Desulfovibrionales</taxon>
        <taxon>Desulfovibrionaceae</taxon>
    </lineage>
</organism>
<evidence type="ECO:0000256" key="4">
    <source>
        <dbReference type="ARBA" id="ARBA00022989"/>
    </source>
</evidence>
<comment type="subcellular location">
    <subcellularLocation>
        <location evidence="1">Membrane</location>
        <topology evidence="1">Multi-pass membrane protein</topology>
    </subcellularLocation>
</comment>
<accession>M1WM13</accession>
<feature type="transmembrane region" description="Helical" evidence="7">
    <location>
        <begin position="426"/>
        <end position="444"/>
    </location>
</feature>
<evidence type="ECO:0000256" key="7">
    <source>
        <dbReference type="SAM" id="Phobius"/>
    </source>
</evidence>
<gene>
    <name evidence="8" type="ordered locus">BN4_11575</name>
</gene>
<dbReference type="GO" id="GO:0016020">
    <property type="term" value="C:membrane"/>
    <property type="evidence" value="ECO:0007669"/>
    <property type="project" value="UniProtKB-SubCell"/>
</dbReference>
<name>M1WM13_PSEP2</name>
<feature type="transmembrane region" description="Helical" evidence="7">
    <location>
        <begin position="257"/>
        <end position="278"/>
    </location>
</feature>
<evidence type="ECO:0000256" key="6">
    <source>
        <dbReference type="RuleBase" id="RU003732"/>
    </source>
</evidence>
<keyword evidence="2 6" id="KW-0813">Transport</keyword>
<dbReference type="InterPro" id="IPR000175">
    <property type="entry name" value="Na/ntran_symport"/>
</dbReference>
<evidence type="ECO:0000313" key="9">
    <source>
        <dbReference type="Proteomes" id="UP000011724"/>
    </source>
</evidence>
<dbReference type="RefSeq" id="WP_015414854.1">
    <property type="nucleotide sequence ID" value="NC_020409.1"/>
</dbReference>
<dbReference type="PANTHER" id="PTHR42948:SF1">
    <property type="entry name" value="TRANSPORTER"/>
    <property type="match status" value="1"/>
</dbReference>
<dbReference type="SUPFAM" id="SSF161070">
    <property type="entry name" value="SNF-like"/>
    <property type="match status" value="1"/>
</dbReference>
<feature type="transmembrane region" description="Helical" evidence="7">
    <location>
        <begin position="358"/>
        <end position="379"/>
    </location>
</feature>
<protein>
    <recommendedName>
        <fullName evidence="6">Transporter</fullName>
    </recommendedName>
</protein>
<dbReference type="Pfam" id="PF00209">
    <property type="entry name" value="SNF"/>
    <property type="match status" value="2"/>
</dbReference>
<dbReference type="GO" id="GO:0015293">
    <property type="term" value="F:symporter activity"/>
    <property type="evidence" value="ECO:0007669"/>
    <property type="project" value="UniProtKB-KW"/>
</dbReference>
<evidence type="ECO:0000313" key="8">
    <source>
        <dbReference type="EMBL" id="CCH48810.1"/>
    </source>
</evidence>
<proteinExistence type="inferred from homology"/>
<keyword evidence="5 7" id="KW-0472">Membrane</keyword>
<dbReference type="InterPro" id="IPR037272">
    <property type="entry name" value="SNS_sf"/>
</dbReference>
<feature type="transmembrane region" description="Helical" evidence="7">
    <location>
        <begin position="176"/>
        <end position="195"/>
    </location>
</feature>
<dbReference type="NCBIfam" id="NF037979">
    <property type="entry name" value="Na_transp"/>
    <property type="match status" value="1"/>
</dbReference>
<dbReference type="OrthoDB" id="9762833at2"/>
<evidence type="ECO:0000256" key="2">
    <source>
        <dbReference type="ARBA" id="ARBA00022448"/>
    </source>
</evidence>
<keyword evidence="6" id="KW-0769">Symport</keyword>
<dbReference type="KEGG" id="dpi:BN4_11575"/>
<reference evidence="9" key="2">
    <citation type="journal article" date="2013" name="Stand. Genomic Sci.">
        <title>Complete genome sequence of Desulfocapsa sulfexigens, a marine deltaproteobacterium specialized in disproportionating inorganic sulfur compounds.</title>
        <authorList>
            <person name="Finster K.W."/>
            <person name="Kjeldsen K.U."/>
            <person name="Kube M."/>
            <person name="Reinhardt R."/>
            <person name="Mussmann M."/>
            <person name="Amann R."/>
            <person name="Schreiber L."/>
        </authorList>
    </citation>
    <scope>NUCLEOTIDE SEQUENCE [LARGE SCALE GENOMIC DNA]</scope>
    <source>
        <strain evidence="9">DSM 10523 / SB164P1</strain>
    </source>
</reference>
<dbReference type="Proteomes" id="UP000011724">
    <property type="component" value="Chromosome"/>
</dbReference>
<feature type="transmembrane region" description="Helical" evidence="7">
    <location>
        <begin position="315"/>
        <end position="337"/>
    </location>
</feature>
<feature type="transmembrane region" description="Helical" evidence="7">
    <location>
        <begin position="464"/>
        <end position="481"/>
    </location>
</feature>
<dbReference type="CDD" id="cd10334">
    <property type="entry name" value="SLC6sbd_u1"/>
    <property type="match status" value="1"/>
</dbReference>
<dbReference type="PATRIC" id="fig|879567.3.peg.1645"/>
<dbReference type="AlphaFoldDB" id="M1WM13"/>
<feature type="transmembrane region" description="Helical" evidence="7">
    <location>
        <begin position="145"/>
        <end position="164"/>
    </location>
</feature>
<dbReference type="STRING" id="1322246.BN4_11575"/>
<dbReference type="PROSITE" id="PS50267">
    <property type="entry name" value="NA_NEUROTRAN_SYMP_3"/>
    <property type="match status" value="1"/>
</dbReference>
<feature type="transmembrane region" description="Helical" evidence="7">
    <location>
        <begin position="12"/>
        <end position="31"/>
    </location>
</feature>